<organism evidence="3 4">
    <name type="scientific">Pseudomonas benzenivorans</name>
    <dbReference type="NCBI Taxonomy" id="556533"/>
    <lineage>
        <taxon>Bacteria</taxon>
        <taxon>Pseudomonadati</taxon>
        <taxon>Pseudomonadota</taxon>
        <taxon>Gammaproteobacteria</taxon>
        <taxon>Pseudomonadales</taxon>
        <taxon>Pseudomonadaceae</taxon>
        <taxon>Pseudomonas</taxon>
    </lineage>
</organism>
<sequence length="502" mass="54083">MSGYVPNNRNERIPPPKEPYNGDFSNQQTRAVEGTTVQPVNSLVGLRFMWDNGECLGANIPYSLTPAGANVIRGGLDARGCLTQTIQGREYDAQLLADADVDNDVAKARTELQSALDEILSAERAEAAELQTIQDQRSSFMNGVHKSLAFGKGLFMAGVGLVDSAKQLNDLISPHTYLSNALRAAWNAKPAGGSRWVDSFLENFSDEQHRELVEALGFDPSSITREQLADAYEIANFIYDDGPSKGMLGRFAVDYAQAQNIEEMAEFGGGAAFEIILTAILAVFTGGVFIGIKAATSMRHLAKLKRLGNALTKLSAALKRARIKAKGRVRGAGTGAQTVEVPRPAGVKAEKIEAPKDPANDQVPKAEAPKKRVHQDPNTTWNPQDYPETPANQLPDYDGKNTLGKMEIDGETYYVKNGKGQPGETLKTDPSVKAGAVSPTHAEGHAVAIMRETGTKEAVLDINHPTGPCGFCDKVMENMLPEGSKLTVNWPNGSQIFTGNSK</sequence>
<feature type="region of interest" description="Disordered" evidence="1">
    <location>
        <begin position="328"/>
        <end position="397"/>
    </location>
</feature>
<feature type="compositionally biased region" description="Basic and acidic residues" evidence="1">
    <location>
        <begin position="348"/>
        <end position="359"/>
    </location>
</feature>
<keyword evidence="2" id="KW-0812">Transmembrane</keyword>
<dbReference type="InterPro" id="IPR032724">
    <property type="entry name" value="SCP1.201-like"/>
</dbReference>
<proteinExistence type="predicted"/>
<evidence type="ECO:0000313" key="4">
    <source>
        <dbReference type="Proteomes" id="UP001059672"/>
    </source>
</evidence>
<accession>A0ABY5H8P3</accession>
<name>A0ABY5H8P3_9PSED</name>
<evidence type="ECO:0000313" key="3">
    <source>
        <dbReference type="EMBL" id="UTW07998.1"/>
    </source>
</evidence>
<dbReference type="Pfam" id="PF14428">
    <property type="entry name" value="DddA-like"/>
    <property type="match status" value="1"/>
</dbReference>
<dbReference type="InterPro" id="IPR016192">
    <property type="entry name" value="APOBEC/CMP_deaminase_Zn-bd"/>
</dbReference>
<dbReference type="PROSITE" id="PS00903">
    <property type="entry name" value="CYT_DCMP_DEAMINASES_1"/>
    <property type="match status" value="1"/>
</dbReference>
<keyword evidence="2" id="KW-1133">Transmembrane helix</keyword>
<gene>
    <name evidence="3" type="ORF">KDW96_01280</name>
</gene>
<dbReference type="Proteomes" id="UP001059672">
    <property type="component" value="Chromosome"/>
</dbReference>
<keyword evidence="4" id="KW-1185">Reference proteome</keyword>
<reference evidence="3" key="1">
    <citation type="submission" date="2021-04" db="EMBL/GenBank/DDBJ databases">
        <title>Oceanospirillales bacteria with DddD are important DMSP degraders in coastal seawater.</title>
        <authorList>
            <person name="Liu J."/>
        </authorList>
    </citation>
    <scope>NUCLEOTIDE SEQUENCE</scope>
    <source>
        <strain evidence="3">D13-4</strain>
    </source>
</reference>
<evidence type="ECO:0000256" key="2">
    <source>
        <dbReference type="SAM" id="Phobius"/>
    </source>
</evidence>
<dbReference type="EMBL" id="CP073346">
    <property type="protein sequence ID" value="UTW07998.1"/>
    <property type="molecule type" value="Genomic_DNA"/>
</dbReference>
<feature type="region of interest" description="Disordered" evidence="1">
    <location>
        <begin position="1"/>
        <end position="26"/>
    </location>
</feature>
<protein>
    <submittedName>
        <fullName evidence="3">Uncharacterized protein</fullName>
    </submittedName>
</protein>
<feature type="transmembrane region" description="Helical" evidence="2">
    <location>
        <begin position="275"/>
        <end position="296"/>
    </location>
</feature>
<dbReference type="RefSeq" id="WP_255838591.1">
    <property type="nucleotide sequence ID" value="NZ_CP073346.1"/>
</dbReference>
<feature type="region of interest" description="Disordered" evidence="1">
    <location>
        <begin position="415"/>
        <end position="440"/>
    </location>
</feature>
<evidence type="ECO:0000256" key="1">
    <source>
        <dbReference type="SAM" id="MobiDB-lite"/>
    </source>
</evidence>
<keyword evidence="2" id="KW-0472">Membrane</keyword>